<name>A0ABN7T677_OIKDI</name>
<keyword evidence="3" id="KW-1185">Reference proteome</keyword>
<dbReference type="Proteomes" id="UP001158576">
    <property type="component" value="Chromosome 2"/>
</dbReference>
<organism evidence="2 3">
    <name type="scientific">Oikopleura dioica</name>
    <name type="common">Tunicate</name>
    <dbReference type="NCBI Taxonomy" id="34765"/>
    <lineage>
        <taxon>Eukaryota</taxon>
        <taxon>Metazoa</taxon>
        <taxon>Chordata</taxon>
        <taxon>Tunicata</taxon>
        <taxon>Appendicularia</taxon>
        <taxon>Copelata</taxon>
        <taxon>Oikopleuridae</taxon>
        <taxon>Oikopleura</taxon>
    </lineage>
</organism>
<evidence type="ECO:0000313" key="2">
    <source>
        <dbReference type="EMBL" id="CAG5110838.1"/>
    </source>
</evidence>
<accession>A0ABN7T677</accession>
<feature type="chain" id="PRO_5045235686" evidence="1">
    <location>
        <begin position="17"/>
        <end position="1672"/>
    </location>
</feature>
<evidence type="ECO:0000313" key="3">
    <source>
        <dbReference type="Proteomes" id="UP001158576"/>
    </source>
</evidence>
<keyword evidence="1" id="KW-0732">Signal</keyword>
<feature type="signal peptide" evidence="1">
    <location>
        <begin position="1"/>
        <end position="16"/>
    </location>
</feature>
<sequence length="1672" mass="185736">MRETLLFFLFTGNCNGQQAKCAACVGVMDHLGNIEGNHACFEDLEEDDSRVTWRQCPILIGLDPVCESTAVTHWTEDGRQTLTVFRSCAEVRSGTEEHNDQFCLDEVISSSTGEHWRSCTSFCDAREEYMYECNRNNMLSTIALHDSGKTDLSCQTCSGENCETEGTTENCPIWANHGCFSSAKFELNEDDDNLEMEAKEYHRGCSAFSGVDTCIEIQKDSDIYSSFGSCFNSTAENLETCDFEEPFCATKMTAEWTKAGKQIHHLVRGCSAHPSPEEISEDANCIESSVNNEKTRDCRVSCSSYGCNEGNDIFDLFNSGKVSSCMTCNNTQECLDGDSEYSACPEFANAGCYVGTNWEDEEDFEVYRHCSSFTEPETEDCKPAILDASRHTTCKSSCSDNDCNSAPATYPGPEDHVCAFCFVVRDHTGKRLFGDEDCDNDEVMNQKYLDYMDFIEAGGNTTDFPNFINCAAPESEGFVSSCETTVFVQWESNGRENFQINRGCYVHPVGIPDEDCTVWTNNERFHLCYNLCRSDEIEQIGDAKVPCNAMDKTSADWTKLGYGLAKVEELHFQDAGANKVKCHTCSAVYGSDQADIDACKALNDKTASPDDCPGWASRGCFEVEEITLRPDINQTKPDVGYHKGCSAFDTYNDDADENGIICQEFRGQFFEWGEACKTTCKDGDYCNEDLLEELPTKCYTCEYTWSDHGGIKGDPACAFHDLLGPIQMQDCPADKHHCVVEMTARMVETGEQQHTIKRYCGDEQPQEETPETNCKTSISSDFNNLWAIKQCSTSCNDQIACNYHDNVFDLFETGNINRCYICSDEQEGEEIGGGVCRFLQQSRCPNFADAGCYTSANWIADWPQGENTKAQFFHGCSSFTKEELRQECHRQIVGGNMDSQAFDLTVCREVCDGFSDCNFTPIRPPVAPKCAACVATMDHMGNLLAGNAKCFENLDRDDEDILWVSCPAVDGSPFKPVCESSATVVWEPNGRQTITVTQGCFEILREENNDLDVCNVEIVSEGIQTRNCVKTCDPTGSFGNECNRRNVEGVIAMHGVNNTEIACRSCSANSTSSPEEIEYCRNVPSPIDPTGCPSWADRACFNVRDAVIKPDGDSSPGDSDIAYHKGCSSFDFLEEDNENVATTDSVNCREYYDINAHRYTESCKETCKTPFCNSGEVKQPMKCFSCSYSWDDFGIAVGSGDERCRRPENFAPSDLTTCPEDKPYCFTEFEADWNQRGNQFHRVTRGCTSHKSVDPPTKKDNCETFLSDANGQWSQKTCATSCDSNVLGCNNNNDIYELFSTKKVSRCHSCHLSQRPGENIGVQDCDTNTHVGDAKKCELYEDNGCYTAKNWHVEYGTELLEAYRGCSSFTEDEVNAPSCEDTILGGGGGSSSTVYTTCREWCDEDRCNDQVLENPGPDLTLKCISCEAEMDFFGNVTSGNHLCFEDGLGKEYEQVCDESVGGGRVPYCSNDLEVDWLTNGRQVLRIKRGCKQQTEAETYCNEGSHGPVMYKHCQEQCKAEKGEVCNRDTIEALLDKFDSGKKNVMCRECFADSSMGKDWMEYCRNQPSPEDQGHLCPKWANAGCFNVRVTENDEDVAYSKGCSTFEIEGTQCTQFTAPDGEQASVSRKTCDASATPFCNKGEVDDSICYGEGGDAAALTFSAILVLLTAFLY</sequence>
<dbReference type="EMBL" id="OU015567">
    <property type="protein sequence ID" value="CAG5110838.1"/>
    <property type="molecule type" value="Genomic_DNA"/>
</dbReference>
<proteinExistence type="predicted"/>
<evidence type="ECO:0000256" key="1">
    <source>
        <dbReference type="SAM" id="SignalP"/>
    </source>
</evidence>
<gene>
    <name evidence="2" type="ORF">OKIOD_LOCUS13959</name>
</gene>
<reference evidence="2 3" key="1">
    <citation type="submission" date="2021-04" db="EMBL/GenBank/DDBJ databases">
        <authorList>
            <person name="Bliznina A."/>
        </authorList>
    </citation>
    <scope>NUCLEOTIDE SEQUENCE [LARGE SCALE GENOMIC DNA]</scope>
</reference>
<protein>
    <submittedName>
        <fullName evidence="2">Oidioi.mRNA.OKI2018_I69.chr2.g5194.t1.cds</fullName>
    </submittedName>
</protein>